<dbReference type="EMBL" id="PKSM01000331">
    <property type="protein sequence ID" value="POV97492.1"/>
    <property type="molecule type" value="Genomic_DNA"/>
</dbReference>
<dbReference type="AlphaFoldDB" id="A0A2S4UJJ4"/>
<dbReference type="Proteomes" id="UP000238274">
    <property type="component" value="Unassembled WGS sequence"/>
</dbReference>
<reference evidence="1 2" key="1">
    <citation type="submission" date="2017-12" db="EMBL/GenBank/DDBJ databases">
        <title>Gene loss provides genomic basis for host adaptation in cereal stripe rust fungi.</title>
        <authorList>
            <person name="Xia C."/>
        </authorList>
    </citation>
    <scope>NUCLEOTIDE SEQUENCE [LARGE SCALE GENOMIC DNA]</scope>
    <source>
        <strain evidence="1 2">93TX-2</strain>
    </source>
</reference>
<accession>A0A2S4UJJ4</accession>
<name>A0A2S4UJJ4_9BASI</name>
<keyword evidence="2" id="KW-1185">Reference proteome</keyword>
<dbReference type="VEuPathDB" id="FungiDB:PSHT_14540"/>
<protein>
    <submittedName>
        <fullName evidence="1">Uncharacterized protein</fullName>
    </submittedName>
</protein>
<evidence type="ECO:0000313" key="2">
    <source>
        <dbReference type="Proteomes" id="UP000238274"/>
    </source>
</evidence>
<reference evidence="2" key="3">
    <citation type="journal article" date="2018" name="Mol. Plant Microbe Interact.">
        <title>Genome sequence resources for the wheat stripe rust pathogen (Puccinia striiformis f. sp. tritici) and the barley stripe rust pathogen (Puccinia striiformis f. sp. hordei).</title>
        <authorList>
            <person name="Xia C."/>
            <person name="Wang M."/>
            <person name="Yin C."/>
            <person name="Cornejo O.E."/>
            <person name="Hulbert S.H."/>
            <person name="Chen X."/>
        </authorList>
    </citation>
    <scope>NUCLEOTIDE SEQUENCE [LARGE SCALE GENOMIC DNA]</scope>
    <source>
        <strain evidence="2">93TX-2</strain>
    </source>
</reference>
<organism evidence="1 2">
    <name type="scientific">Puccinia striiformis</name>
    <dbReference type="NCBI Taxonomy" id="27350"/>
    <lineage>
        <taxon>Eukaryota</taxon>
        <taxon>Fungi</taxon>
        <taxon>Dikarya</taxon>
        <taxon>Basidiomycota</taxon>
        <taxon>Pucciniomycotina</taxon>
        <taxon>Pucciniomycetes</taxon>
        <taxon>Pucciniales</taxon>
        <taxon>Pucciniaceae</taxon>
        <taxon>Puccinia</taxon>
    </lineage>
</organism>
<sequence>MVDISHRSERVETEGWLTLIVDDQPAAVSEINRRRSAVIDYILTRRIQPKTFKHTHSRKINHAHPKVFANIDTGKVTNNELLDITQPSIRVFRTKQKAKIVWIFRMSDR</sequence>
<evidence type="ECO:0000313" key="1">
    <source>
        <dbReference type="EMBL" id="POV97492.1"/>
    </source>
</evidence>
<reference evidence="2" key="2">
    <citation type="journal article" date="2018" name="BMC Genomics">
        <title>Genomic insights into host adaptation between the wheat stripe rust pathogen (Puccinia striiformis f. sp. tritici) and the barley stripe rust pathogen (Puccinia striiformis f. sp. hordei).</title>
        <authorList>
            <person name="Xia C."/>
            <person name="Wang M."/>
            <person name="Yin C."/>
            <person name="Cornejo O.E."/>
            <person name="Hulbert S.H."/>
            <person name="Chen X."/>
        </authorList>
    </citation>
    <scope>NUCLEOTIDE SEQUENCE [LARGE SCALE GENOMIC DNA]</scope>
    <source>
        <strain evidence="2">93TX-2</strain>
    </source>
</reference>
<comment type="caution">
    <text evidence="1">The sequence shown here is derived from an EMBL/GenBank/DDBJ whole genome shotgun (WGS) entry which is preliminary data.</text>
</comment>
<gene>
    <name evidence="1" type="ORF">PSHT_14540</name>
</gene>
<proteinExistence type="predicted"/>